<comment type="function">
    <text evidence="6">Plays an important role in the organization of the cytoskeleton. Binds to and sequesters actin monomers (G actin) and therefore inhibits actin polymerization.</text>
</comment>
<dbReference type="Ensembl" id="ENSSGRT00000010207.1">
    <property type="protein sequence ID" value="ENSSGRP00000009369.1"/>
    <property type="gene ID" value="ENSSGRG00000006319.1"/>
</dbReference>
<evidence type="ECO:0000256" key="3">
    <source>
        <dbReference type="ARBA" id="ARBA00022490"/>
    </source>
</evidence>
<dbReference type="InParanoid" id="A0A672KCG2"/>
<dbReference type="GO" id="GO:0005737">
    <property type="term" value="C:cytoplasm"/>
    <property type="evidence" value="ECO:0007669"/>
    <property type="project" value="TreeGrafter"/>
</dbReference>
<keyword evidence="4" id="KW-0009">Actin-binding</keyword>
<keyword evidence="5" id="KW-0206">Cytoskeleton</keyword>
<proteinExistence type="inferred from homology"/>
<dbReference type="Gene3D" id="1.20.5.520">
    <property type="entry name" value="Single helix bin"/>
    <property type="match status" value="1"/>
</dbReference>
<dbReference type="AlphaFoldDB" id="A0A672KCG2"/>
<keyword evidence="3" id="KW-0963">Cytoplasm</keyword>
<evidence type="ECO:0000256" key="5">
    <source>
        <dbReference type="ARBA" id="ARBA00023212"/>
    </source>
</evidence>
<keyword evidence="8" id="KW-1185">Reference proteome</keyword>
<dbReference type="Proteomes" id="UP000472262">
    <property type="component" value="Unassembled WGS sequence"/>
</dbReference>
<reference evidence="7" key="2">
    <citation type="submission" date="2025-09" db="UniProtKB">
        <authorList>
            <consortium name="Ensembl"/>
        </authorList>
    </citation>
    <scope>IDENTIFICATION</scope>
</reference>
<dbReference type="PANTHER" id="PTHR12021:SF3">
    <property type="entry name" value="THYMOSIN BETA-4-LIKE"/>
    <property type="match status" value="1"/>
</dbReference>
<dbReference type="InterPro" id="IPR001152">
    <property type="entry name" value="Beta-thymosin"/>
</dbReference>
<evidence type="ECO:0000256" key="6">
    <source>
        <dbReference type="ARBA" id="ARBA00025497"/>
    </source>
</evidence>
<dbReference type="GO" id="GO:0003785">
    <property type="term" value="F:actin monomer binding"/>
    <property type="evidence" value="ECO:0007669"/>
    <property type="project" value="InterPro"/>
</dbReference>
<evidence type="ECO:0000313" key="7">
    <source>
        <dbReference type="Ensembl" id="ENSSGRP00000009369.1"/>
    </source>
</evidence>
<comment type="subcellular location">
    <subcellularLocation>
        <location evidence="1">Cytoplasm</location>
        <location evidence="1">Cytoskeleton</location>
    </subcellularLocation>
</comment>
<name>A0A672KCG2_SINGR</name>
<evidence type="ECO:0000256" key="4">
    <source>
        <dbReference type="ARBA" id="ARBA00023203"/>
    </source>
</evidence>
<sequence length="78" mass="9001">CSYTRRTLPLTFNDSNSHRLSKMSDNPVNEEVQQFDKRCLKKTNTEEKNTLPTKAGERVWQPLPHDSLFPAHPCTVLC</sequence>
<dbReference type="GO" id="GO:0030334">
    <property type="term" value="P:regulation of cell migration"/>
    <property type="evidence" value="ECO:0007669"/>
    <property type="project" value="TreeGrafter"/>
</dbReference>
<reference evidence="7" key="1">
    <citation type="submission" date="2025-08" db="UniProtKB">
        <authorList>
            <consortium name="Ensembl"/>
        </authorList>
    </citation>
    <scope>IDENTIFICATION</scope>
</reference>
<dbReference type="GO" id="GO:0007015">
    <property type="term" value="P:actin filament organization"/>
    <property type="evidence" value="ECO:0007669"/>
    <property type="project" value="InterPro"/>
</dbReference>
<dbReference type="InterPro" id="IPR038386">
    <property type="entry name" value="Beta-thymosin_sf"/>
</dbReference>
<dbReference type="PANTHER" id="PTHR12021">
    <property type="entry name" value="THYMOSIN BETA"/>
    <property type="match status" value="1"/>
</dbReference>
<organism evidence="7 8">
    <name type="scientific">Sinocyclocheilus grahami</name>
    <name type="common">Dianchi golden-line fish</name>
    <name type="synonym">Barbus grahami</name>
    <dbReference type="NCBI Taxonomy" id="75366"/>
    <lineage>
        <taxon>Eukaryota</taxon>
        <taxon>Metazoa</taxon>
        <taxon>Chordata</taxon>
        <taxon>Craniata</taxon>
        <taxon>Vertebrata</taxon>
        <taxon>Euteleostomi</taxon>
        <taxon>Actinopterygii</taxon>
        <taxon>Neopterygii</taxon>
        <taxon>Teleostei</taxon>
        <taxon>Ostariophysi</taxon>
        <taxon>Cypriniformes</taxon>
        <taxon>Cyprinidae</taxon>
        <taxon>Cyprininae</taxon>
        <taxon>Sinocyclocheilus</taxon>
    </lineage>
</organism>
<evidence type="ECO:0000313" key="8">
    <source>
        <dbReference type="Proteomes" id="UP000472262"/>
    </source>
</evidence>
<dbReference type="Pfam" id="PF01290">
    <property type="entry name" value="Thymosin"/>
    <property type="match status" value="1"/>
</dbReference>
<comment type="similarity">
    <text evidence="2">Belongs to the thymosin beta family.</text>
</comment>
<evidence type="ECO:0000256" key="1">
    <source>
        <dbReference type="ARBA" id="ARBA00004245"/>
    </source>
</evidence>
<dbReference type="PROSITE" id="PS00500">
    <property type="entry name" value="THYMOSIN_B4"/>
    <property type="match status" value="1"/>
</dbReference>
<protein>
    <submittedName>
        <fullName evidence="7">Thymosin beta 1</fullName>
    </submittedName>
</protein>
<dbReference type="GO" id="GO:0005856">
    <property type="term" value="C:cytoskeleton"/>
    <property type="evidence" value="ECO:0007669"/>
    <property type="project" value="UniProtKB-SubCell"/>
</dbReference>
<evidence type="ECO:0000256" key="2">
    <source>
        <dbReference type="ARBA" id="ARBA00009511"/>
    </source>
</evidence>
<accession>A0A672KCG2</accession>